<dbReference type="Proteomes" id="UP000239504">
    <property type="component" value="Unassembled WGS sequence"/>
</dbReference>
<keyword evidence="4 7" id="KW-0732">Signal</keyword>
<dbReference type="PANTHER" id="PTHR47870">
    <property type="entry name" value="CYTOCHROME C-TYPE BIOGENESIS PROTEIN CCMH"/>
    <property type="match status" value="1"/>
</dbReference>
<keyword evidence="5" id="KW-0201">Cytochrome c-type biogenesis</keyword>
<dbReference type="InterPro" id="IPR038297">
    <property type="entry name" value="CcmH/CycL/NrfF/Ccl2_sf"/>
</dbReference>
<sequence>MRLFSILAAFLFSAAAFAAEPDELLDDPALEARAEKIDAHLRCVVCQSQSIAESNAPLAKDLRILVRERIAMGESDEEVMDYIVERYGDYVLLKPPVQGNTLFLWGFPAAALLLGAAGAFFFLRGSKKPAAASAPLSEDDEDAVNRILDERG</sequence>
<dbReference type="Gene3D" id="1.10.8.640">
    <property type="entry name" value="Cytochrome C biogenesis protein"/>
    <property type="match status" value="1"/>
</dbReference>
<dbReference type="GO" id="GO:0017004">
    <property type="term" value="P:cytochrome complex assembly"/>
    <property type="evidence" value="ECO:0007669"/>
    <property type="project" value="UniProtKB-KW"/>
</dbReference>
<dbReference type="OrthoDB" id="9804975at2"/>
<gene>
    <name evidence="9" type="ORF">CW354_15395</name>
</gene>
<comment type="caution">
    <text evidence="9">The sequence shown here is derived from an EMBL/GenBank/DDBJ whole genome shotgun (WGS) entry which is preliminary data.</text>
</comment>
<evidence type="ECO:0000256" key="6">
    <source>
        <dbReference type="ARBA" id="ARBA00023004"/>
    </source>
</evidence>
<evidence type="ECO:0000259" key="8">
    <source>
        <dbReference type="Pfam" id="PF03918"/>
    </source>
</evidence>
<reference evidence="9 10" key="1">
    <citation type="submission" date="2017-12" db="EMBL/GenBank/DDBJ databases">
        <authorList>
            <person name="Hurst M.R.H."/>
        </authorList>
    </citation>
    <scope>NUCLEOTIDE SEQUENCE [LARGE SCALE GENOMIC DNA]</scope>
    <source>
        <strain evidence="9 10">SY-3-19</strain>
    </source>
</reference>
<feature type="signal peptide" evidence="7">
    <location>
        <begin position="1"/>
        <end position="18"/>
    </location>
</feature>
<organism evidence="9 10">
    <name type="scientific">Hyphococcus luteus</name>
    <dbReference type="NCBI Taxonomy" id="2058213"/>
    <lineage>
        <taxon>Bacteria</taxon>
        <taxon>Pseudomonadati</taxon>
        <taxon>Pseudomonadota</taxon>
        <taxon>Alphaproteobacteria</taxon>
        <taxon>Parvularculales</taxon>
        <taxon>Parvularculaceae</taxon>
        <taxon>Hyphococcus</taxon>
    </lineage>
</organism>
<evidence type="ECO:0000313" key="9">
    <source>
        <dbReference type="EMBL" id="PQA86860.1"/>
    </source>
</evidence>
<feature type="domain" description="CcmH/CycL/Ccl2/NrfF N-terminal" evidence="8">
    <location>
        <begin position="7"/>
        <end position="148"/>
    </location>
</feature>
<dbReference type="PANTHER" id="PTHR47870:SF1">
    <property type="entry name" value="CYTOCHROME C-TYPE BIOGENESIS PROTEIN CCMH"/>
    <property type="match status" value="1"/>
</dbReference>
<keyword evidence="10" id="KW-1185">Reference proteome</keyword>
<dbReference type="Pfam" id="PF03918">
    <property type="entry name" value="CcmH"/>
    <property type="match status" value="1"/>
</dbReference>
<dbReference type="EMBL" id="PJCH01000011">
    <property type="protein sequence ID" value="PQA86860.1"/>
    <property type="molecule type" value="Genomic_DNA"/>
</dbReference>
<name>A0A2S7K2X8_9PROT</name>
<dbReference type="InterPro" id="IPR051263">
    <property type="entry name" value="C-type_cytochrome_biogenesis"/>
</dbReference>
<accession>A0A2S7K2X8</accession>
<dbReference type="RefSeq" id="WP_104830977.1">
    <property type="nucleotide sequence ID" value="NZ_PJCH01000011.1"/>
</dbReference>
<keyword evidence="2 7" id="KW-0349">Heme</keyword>
<feature type="chain" id="PRO_5015375796" description="Cytochrome c-type biogenesis protein" evidence="7">
    <location>
        <begin position="19"/>
        <end position="152"/>
    </location>
</feature>
<dbReference type="InterPro" id="IPR005616">
    <property type="entry name" value="CcmH/CycL/Ccl2/NrfF_N"/>
</dbReference>
<proteinExistence type="inferred from homology"/>
<keyword evidence="3 7" id="KW-0479">Metal-binding</keyword>
<comment type="function">
    <text evidence="7">Possible subunit of a heme lyase.</text>
</comment>
<evidence type="ECO:0000256" key="7">
    <source>
        <dbReference type="RuleBase" id="RU364112"/>
    </source>
</evidence>
<evidence type="ECO:0000256" key="2">
    <source>
        <dbReference type="ARBA" id="ARBA00022617"/>
    </source>
</evidence>
<evidence type="ECO:0000256" key="4">
    <source>
        <dbReference type="ARBA" id="ARBA00022729"/>
    </source>
</evidence>
<evidence type="ECO:0000256" key="3">
    <source>
        <dbReference type="ARBA" id="ARBA00022723"/>
    </source>
</evidence>
<protein>
    <recommendedName>
        <fullName evidence="7">Cytochrome c-type biogenesis protein</fullName>
    </recommendedName>
</protein>
<keyword evidence="6 7" id="KW-0408">Iron</keyword>
<comment type="similarity">
    <text evidence="1 7">Belongs to the CcmH/CycL/Ccl2/NrfF family.</text>
</comment>
<keyword evidence="7" id="KW-0812">Transmembrane</keyword>
<dbReference type="GO" id="GO:0005886">
    <property type="term" value="C:plasma membrane"/>
    <property type="evidence" value="ECO:0007669"/>
    <property type="project" value="TreeGrafter"/>
</dbReference>
<keyword evidence="7" id="KW-0472">Membrane</keyword>
<dbReference type="AlphaFoldDB" id="A0A2S7K2X8"/>
<dbReference type="CDD" id="cd16378">
    <property type="entry name" value="CcmH_N"/>
    <property type="match status" value="1"/>
</dbReference>
<evidence type="ECO:0000256" key="1">
    <source>
        <dbReference type="ARBA" id="ARBA00010342"/>
    </source>
</evidence>
<keyword evidence="7" id="KW-1133">Transmembrane helix</keyword>
<evidence type="ECO:0000313" key="10">
    <source>
        <dbReference type="Proteomes" id="UP000239504"/>
    </source>
</evidence>
<dbReference type="GO" id="GO:0046872">
    <property type="term" value="F:metal ion binding"/>
    <property type="evidence" value="ECO:0007669"/>
    <property type="project" value="UniProtKB-KW"/>
</dbReference>
<feature type="transmembrane region" description="Helical" evidence="7">
    <location>
        <begin position="102"/>
        <end position="123"/>
    </location>
</feature>
<evidence type="ECO:0000256" key="5">
    <source>
        <dbReference type="ARBA" id="ARBA00022748"/>
    </source>
</evidence>